<dbReference type="Pfam" id="PF00239">
    <property type="entry name" value="Resolvase"/>
    <property type="match status" value="1"/>
</dbReference>
<sequence>MPTLRWEPISHAFQTSAKVVLGIEVHFVKENFILSDECRSSEKFMHGIKVLMVKGYIDNLSEEATKGMAEKARQGLWPSVAPFGYARVSTRDREREGYSIPAQVKLLEDYAALNGLIVASSHVDVETARKAGRTAFGIPLRNAVGRGSEAGVLAVHGLCWCDGEGCGGVVECGARIRRGSWYV</sequence>
<evidence type="ECO:0000313" key="4">
    <source>
        <dbReference type="Proteomes" id="UP000325933"/>
    </source>
</evidence>
<dbReference type="Proteomes" id="UP000326364">
    <property type="component" value="Unassembled WGS sequence"/>
</dbReference>
<dbReference type="InterPro" id="IPR036162">
    <property type="entry name" value="Resolvase-like_N_sf"/>
</dbReference>
<name>A0A5J5HVW0_9SPHN</name>
<dbReference type="GO" id="GO:0003677">
    <property type="term" value="F:DNA binding"/>
    <property type="evidence" value="ECO:0007669"/>
    <property type="project" value="InterPro"/>
</dbReference>
<dbReference type="EMBL" id="VYQB01000020">
    <property type="protein sequence ID" value="KAA9012794.1"/>
    <property type="molecule type" value="Genomic_DNA"/>
</dbReference>
<protein>
    <recommendedName>
        <fullName evidence="1">Resolvase/invertase-type recombinase catalytic domain-containing protein</fullName>
    </recommendedName>
</protein>
<evidence type="ECO:0000313" key="5">
    <source>
        <dbReference type="Proteomes" id="UP000326364"/>
    </source>
</evidence>
<dbReference type="InterPro" id="IPR006119">
    <property type="entry name" value="Resolv_N"/>
</dbReference>
<reference evidence="4 5" key="1">
    <citation type="submission" date="2019-09" db="EMBL/GenBank/DDBJ databases">
        <authorList>
            <person name="Feng G."/>
        </authorList>
    </citation>
    <scope>NUCLEOTIDE SEQUENCE [LARGE SCALE GENOMIC DNA]</scope>
    <source>
        <strain evidence="3 4">KACC 19283</strain>
        <strain evidence="2 5">KACC 19284</strain>
    </source>
</reference>
<dbReference type="EMBL" id="VYQA01000020">
    <property type="protein sequence ID" value="KAA9025013.1"/>
    <property type="molecule type" value="Genomic_DNA"/>
</dbReference>
<accession>A0A5J5HVW0</accession>
<feature type="domain" description="Resolvase/invertase-type recombinase catalytic" evidence="1">
    <location>
        <begin position="83"/>
        <end position="138"/>
    </location>
</feature>
<dbReference type="GO" id="GO:0000150">
    <property type="term" value="F:DNA strand exchange activity"/>
    <property type="evidence" value="ECO:0007669"/>
    <property type="project" value="InterPro"/>
</dbReference>
<proteinExistence type="predicted"/>
<keyword evidence="5" id="KW-1185">Reference proteome</keyword>
<dbReference type="RefSeq" id="WP_145986289.1">
    <property type="nucleotide sequence ID" value="NZ_VYQB01000020.1"/>
</dbReference>
<dbReference type="Gene3D" id="3.40.50.1390">
    <property type="entry name" value="Resolvase, N-terminal catalytic domain"/>
    <property type="match status" value="2"/>
</dbReference>
<evidence type="ECO:0000259" key="1">
    <source>
        <dbReference type="Pfam" id="PF00239"/>
    </source>
</evidence>
<organism evidence="3 4">
    <name type="scientific">Sphingobium limneticum</name>
    <dbReference type="NCBI Taxonomy" id="1007511"/>
    <lineage>
        <taxon>Bacteria</taxon>
        <taxon>Pseudomonadati</taxon>
        <taxon>Pseudomonadota</taxon>
        <taxon>Alphaproteobacteria</taxon>
        <taxon>Sphingomonadales</taxon>
        <taxon>Sphingomonadaceae</taxon>
        <taxon>Sphingobium</taxon>
    </lineage>
</organism>
<dbReference type="Proteomes" id="UP000325933">
    <property type="component" value="Unassembled WGS sequence"/>
</dbReference>
<evidence type="ECO:0000313" key="3">
    <source>
        <dbReference type="EMBL" id="KAA9025013.1"/>
    </source>
</evidence>
<dbReference type="AlphaFoldDB" id="A0A5J5HVW0"/>
<comment type="caution">
    <text evidence="3">The sequence shown here is derived from an EMBL/GenBank/DDBJ whole genome shotgun (WGS) entry which is preliminary data.</text>
</comment>
<dbReference type="SUPFAM" id="SSF53041">
    <property type="entry name" value="Resolvase-like"/>
    <property type="match status" value="1"/>
</dbReference>
<gene>
    <name evidence="3" type="ORF">F4U95_20435</name>
    <name evidence="2" type="ORF">F4U96_20320</name>
</gene>
<evidence type="ECO:0000313" key="2">
    <source>
        <dbReference type="EMBL" id="KAA9012794.1"/>
    </source>
</evidence>